<proteinExistence type="predicted"/>
<dbReference type="Proteomes" id="UP001249394">
    <property type="component" value="Chromosome"/>
</dbReference>
<feature type="compositionally biased region" description="Basic and acidic residues" evidence="1">
    <location>
        <begin position="1"/>
        <end position="19"/>
    </location>
</feature>
<organism evidence="2 3">
    <name type="scientific">Streptomyces violaceus</name>
    <name type="common">Streptomyces venezuelae</name>
    <dbReference type="NCBI Taxonomy" id="1936"/>
    <lineage>
        <taxon>Bacteria</taxon>
        <taxon>Bacillati</taxon>
        <taxon>Actinomycetota</taxon>
        <taxon>Actinomycetes</taxon>
        <taxon>Kitasatosporales</taxon>
        <taxon>Streptomycetaceae</taxon>
        <taxon>Streptomyces</taxon>
    </lineage>
</organism>
<keyword evidence="3" id="KW-1185">Reference proteome</keyword>
<feature type="region of interest" description="Disordered" evidence="1">
    <location>
        <begin position="1"/>
        <end position="55"/>
    </location>
</feature>
<accession>A0ABY9U4W3</accession>
<protein>
    <submittedName>
        <fullName evidence="2">Uncharacterized protein</fullName>
    </submittedName>
</protein>
<gene>
    <name evidence="2" type="ORF">RI060_09450</name>
</gene>
<name>A0ABY9U4W3_STRVL</name>
<sequence>MRRVESGDRGRHPRPDLLRSRCGPHHGQRTPADRPGLGIGERLPGDPDRRQHRELDLDHWTPEEARQALATLTARRDEQNATAEVPGRRAYRKAQANLRAGTQTYAVDGDT</sequence>
<feature type="compositionally biased region" description="Basic and acidic residues" evidence="1">
    <location>
        <begin position="43"/>
        <end position="55"/>
    </location>
</feature>
<evidence type="ECO:0000256" key="1">
    <source>
        <dbReference type="SAM" id="MobiDB-lite"/>
    </source>
</evidence>
<dbReference type="EMBL" id="CP134213">
    <property type="protein sequence ID" value="WND17555.1"/>
    <property type="molecule type" value="Genomic_DNA"/>
</dbReference>
<evidence type="ECO:0000313" key="2">
    <source>
        <dbReference type="EMBL" id="WND17555.1"/>
    </source>
</evidence>
<evidence type="ECO:0000313" key="3">
    <source>
        <dbReference type="Proteomes" id="UP001249394"/>
    </source>
</evidence>
<reference evidence="2 3" key="1">
    <citation type="submission" date="2023-09" db="EMBL/GenBank/DDBJ databases">
        <title>The genome sequence of Streptomyces anthocyanicus.</title>
        <authorList>
            <person name="Mo P."/>
        </authorList>
    </citation>
    <scope>NUCLEOTIDE SEQUENCE [LARGE SCALE GENOMIC DNA]</scope>
    <source>
        <strain evidence="2 3">JCM 4387</strain>
    </source>
</reference>